<evidence type="ECO:0000256" key="7">
    <source>
        <dbReference type="ARBA" id="ARBA00022776"/>
    </source>
</evidence>
<keyword evidence="10 16" id="KW-0472">Membrane</keyword>
<evidence type="ECO:0000256" key="5">
    <source>
        <dbReference type="ARBA" id="ARBA00022618"/>
    </source>
</evidence>
<evidence type="ECO:0000313" key="19">
    <source>
        <dbReference type="Proteomes" id="UP001610334"/>
    </source>
</evidence>
<sequence>MSLSAGQLAAISATERICSAVSLIATSIIMVTFLSSRSFRKPINRLVFYASFGNIMANVATLISQSGIAAGTNSNLCQIQAFLIQWFMPADALWTFAMAFNVYLTFFRKYSSDQLRRLEWKYVTLCYGISFIPAFIYFFVRSQSRGKVYGSAILWCWVAPEWDFLRIAVFYGPVWFVIFMTLAIYARIGNLVWRRRRQLKEAGALDTTIDVSIPHDPPFSKVTEIRITRENTELYQSDGPGPSIEQNPNFTCAPSSHRPYSVNVQAGVTPPSQVQLQPMRCDEIPEELAEQDSDQYWSNSRTASEVNAATWAYTKYAMLFFVALLVTWVPSTINRVYALVHPDKLNFGLNYASSFEMSAEPRDAASPSPPPQPPIPQTPGPRVTRLQDIYAQALARTLRANSYANFAACFPTPAKHVPASLESVWRQLNAKLEESAKAEFEDILNERDVIRQLNELDRLVGEARARREAVEASNGAEGDEMEGVEGAREDPVPPHTLPPDELFRAHLTPQLEKTKTVLDEKIQATEARNVELAQKVQAQRAEIERLLAGLETVVADVEGATAAATQYGTENNLRKEALQMDEEIKARSDI</sequence>
<dbReference type="PROSITE" id="PS50261">
    <property type="entry name" value="G_PROTEIN_RECEP_F2_4"/>
    <property type="match status" value="1"/>
</dbReference>
<evidence type="ECO:0000256" key="15">
    <source>
        <dbReference type="SAM" id="MobiDB-lite"/>
    </source>
</evidence>
<feature type="compositionally biased region" description="Pro residues" evidence="15">
    <location>
        <begin position="367"/>
        <end position="379"/>
    </location>
</feature>
<feature type="transmembrane region" description="Helical" evidence="16">
    <location>
        <begin position="164"/>
        <end position="188"/>
    </location>
</feature>
<evidence type="ECO:0000256" key="6">
    <source>
        <dbReference type="ARBA" id="ARBA00022692"/>
    </source>
</evidence>
<keyword evidence="19" id="KW-1185">Reference proteome</keyword>
<evidence type="ECO:0000256" key="3">
    <source>
        <dbReference type="ARBA" id="ARBA00004629"/>
    </source>
</evidence>
<dbReference type="PANTHER" id="PTHR23112">
    <property type="entry name" value="G PROTEIN-COUPLED RECEPTOR 157-RELATED"/>
    <property type="match status" value="1"/>
</dbReference>
<evidence type="ECO:0000256" key="12">
    <source>
        <dbReference type="ARBA" id="ARBA00023306"/>
    </source>
</evidence>
<feature type="transmembrane region" description="Helical" evidence="16">
    <location>
        <begin position="46"/>
        <end position="63"/>
    </location>
</feature>
<evidence type="ECO:0000256" key="8">
    <source>
        <dbReference type="ARBA" id="ARBA00022838"/>
    </source>
</evidence>
<dbReference type="PANTHER" id="PTHR23112:SF0">
    <property type="entry name" value="TRANSMEMBRANE PROTEIN 116"/>
    <property type="match status" value="1"/>
</dbReference>
<gene>
    <name evidence="18" type="ORF">BJX63DRAFT_423270</name>
</gene>
<comment type="subcellular location">
    <subcellularLocation>
        <location evidence="3">Chromosome</location>
        <location evidence="3">Centromere</location>
        <location evidence="3">Kinetochore</location>
    </subcellularLocation>
    <subcellularLocation>
        <location evidence="2">Membrane</location>
        <topology evidence="2">Multi-pass membrane protein</topology>
    </subcellularLocation>
    <subcellularLocation>
        <location evidence="1">Nucleus</location>
    </subcellularLocation>
</comment>
<dbReference type="InterPro" id="IPR007128">
    <property type="entry name" value="PMF1/Nnf1"/>
</dbReference>
<keyword evidence="8" id="KW-0995">Kinetochore</keyword>
<feature type="domain" description="G-protein coupled receptors family 2 profile 2" evidence="17">
    <location>
        <begin position="11"/>
        <end position="203"/>
    </location>
</feature>
<feature type="transmembrane region" description="Helical" evidence="16">
    <location>
        <begin position="118"/>
        <end position="140"/>
    </location>
</feature>
<dbReference type="EMBL" id="JBFXLT010000075">
    <property type="protein sequence ID" value="KAL2810218.1"/>
    <property type="molecule type" value="Genomic_DNA"/>
</dbReference>
<evidence type="ECO:0000256" key="11">
    <source>
        <dbReference type="ARBA" id="ARBA00023242"/>
    </source>
</evidence>
<keyword evidence="12" id="KW-0131">Cell cycle</keyword>
<keyword evidence="5" id="KW-0132">Cell division</keyword>
<dbReference type="SUPFAM" id="SSF81321">
    <property type="entry name" value="Family A G protein-coupled receptor-like"/>
    <property type="match status" value="1"/>
</dbReference>
<evidence type="ECO:0000256" key="9">
    <source>
        <dbReference type="ARBA" id="ARBA00022989"/>
    </source>
</evidence>
<keyword evidence="13" id="KW-0137">Centromere</keyword>
<evidence type="ECO:0000259" key="17">
    <source>
        <dbReference type="PROSITE" id="PS50261"/>
    </source>
</evidence>
<comment type="caution">
    <text evidence="18">The sequence shown here is derived from an EMBL/GenBank/DDBJ whole genome shotgun (WGS) entry which is preliminary data.</text>
</comment>
<evidence type="ECO:0000256" key="16">
    <source>
        <dbReference type="SAM" id="Phobius"/>
    </source>
</evidence>
<evidence type="ECO:0000256" key="4">
    <source>
        <dbReference type="ARBA" id="ARBA00022454"/>
    </source>
</evidence>
<evidence type="ECO:0000256" key="13">
    <source>
        <dbReference type="ARBA" id="ARBA00023328"/>
    </source>
</evidence>
<dbReference type="Gene3D" id="1.20.1070.10">
    <property type="entry name" value="Rhodopsin 7-helix transmembrane proteins"/>
    <property type="match status" value="1"/>
</dbReference>
<evidence type="ECO:0000256" key="1">
    <source>
        <dbReference type="ARBA" id="ARBA00004123"/>
    </source>
</evidence>
<proteinExistence type="predicted"/>
<keyword evidence="14" id="KW-0175">Coiled coil</keyword>
<name>A0ABR4H435_9EURO</name>
<evidence type="ECO:0000256" key="10">
    <source>
        <dbReference type="ARBA" id="ARBA00023136"/>
    </source>
</evidence>
<feature type="coiled-coil region" evidence="14">
    <location>
        <begin position="522"/>
        <end position="553"/>
    </location>
</feature>
<keyword evidence="6 16" id="KW-0812">Transmembrane</keyword>
<dbReference type="InterPro" id="IPR017981">
    <property type="entry name" value="GPCR_2-like_7TM"/>
</dbReference>
<feature type="transmembrane region" description="Helical" evidence="16">
    <location>
        <begin position="316"/>
        <end position="337"/>
    </location>
</feature>
<organism evidence="18 19">
    <name type="scientific">Aspergillus granulosus</name>
    <dbReference type="NCBI Taxonomy" id="176169"/>
    <lineage>
        <taxon>Eukaryota</taxon>
        <taxon>Fungi</taxon>
        <taxon>Dikarya</taxon>
        <taxon>Ascomycota</taxon>
        <taxon>Pezizomycotina</taxon>
        <taxon>Eurotiomycetes</taxon>
        <taxon>Eurotiomycetidae</taxon>
        <taxon>Eurotiales</taxon>
        <taxon>Aspergillaceae</taxon>
        <taxon>Aspergillus</taxon>
        <taxon>Aspergillus subgen. Nidulantes</taxon>
    </lineage>
</organism>
<keyword evidence="7" id="KW-0498">Mitosis</keyword>
<dbReference type="Proteomes" id="UP001610334">
    <property type="component" value="Unassembled WGS sequence"/>
</dbReference>
<dbReference type="Pfam" id="PF05462">
    <property type="entry name" value="Dicty_CAR"/>
    <property type="match status" value="1"/>
</dbReference>
<feature type="region of interest" description="Disordered" evidence="15">
    <location>
        <begin position="358"/>
        <end position="381"/>
    </location>
</feature>
<keyword evidence="11" id="KW-0539">Nucleus</keyword>
<evidence type="ECO:0000313" key="18">
    <source>
        <dbReference type="EMBL" id="KAL2810218.1"/>
    </source>
</evidence>
<evidence type="ECO:0000256" key="14">
    <source>
        <dbReference type="SAM" id="Coils"/>
    </source>
</evidence>
<feature type="transmembrane region" description="Helical" evidence="16">
    <location>
        <begin position="83"/>
        <end position="106"/>
    </location>
</feature>
<keyword evidence="9 16" id="KW-1133">Transmembrane helix</keyword>
<protein>
    <submittedName>
        <fullName evidence="18">Nnf1-domain-containing protein</fullName>
    </submittedName>
</protein>
<accession>A0ABR4H435</accession>
<keyword evidence="4" id="KW-0158">Chromosome</keyword>
<dbReference type="Pfam" id="PF03980">
    <property type="entry name" value="Nnf1"/>
    <property type="match status" value="1"/>
</dbReference>
<reference evidence="18 19" key="1">
    <citation type="submission" date="2024-07" db="EMBL/GenBank/DDBJ databases">
        <title>Section-level genome sequencing and comparative genomics of Aspergillus sections Usti and Cavernicolus.</title>
        <authorList>
            <consortium name="Lawrence Berkeley National Laboratory"/>
            <person name="Nybo J.L."/>
            <person name="Vesth T.C."/>
            <person name="Theobald S."/>
            <person name="Frisvad J.C."/>
            <person name="Larsen T.O."/>
            <person name="Kjaerboelling I."/>
            <person name="Rothschild-Mancinelli K."/>
            <person name="Lyhne E.K."/>
            <person name="Kogle M.E."/>
            <person name="Barry K."/>
            <person name="Clum A."/>
            <person name="Na H."/>
            <person name="Ledsgaard L."/>
            <person name="Lin J."/>
            <person name="Lipzen A."/>
            <person name="Kuo A."/>
            <person name="Riley R."/>
            <person name="Mondo S."/>
            <person name="Labutti K."/>
            <person name="Haridas S."/>
            <person name="Pangalinan J."/>
            <person name="Salamov A.A."/>
            <person name="Simmons B.A."/>
            <person name="Magnuson J.K."/>
            <person name="Chen J."/>
            <person name="Drula E."/>
            <person name="Henrissat B."/>
            <person name="Wiebenga A."/>
            <person name="Lubbers R.J."/>
            <person name="Gomes A.C."/>
            <person name="Makela M.R."/>
            <person name="Stajich J."/>
            <person name="Grigoriev I.V."/>
            <person name="Mortensen U.H."/>
            <person name="De Vries R.P."/>
            <person name="Baker S.E."/>
            <person name="Andersen M.R."/>
        </authorList>
    </citation>
    <scope>NUCLEOTIDE SEQUENCE [LARGE SCALE GENOMIC DNA]</scope>
    <source>
        <strain evidence="18 19">CBS 588.65</strain>
    </source>
</reference>
<evidence type="ECO:0000256" key="2">
    <source>
        <dbReference type="ARBA" id="ARBA00004141"/>
    </source>
</evidence>
<feature type="region of interest" description="Disordered" evidence="15">
    <location>
        <begin position="470"/>
        <end position="494"/>
    </location>
</feature>
<feature type="transmembrane region" description="Helical" evidence="16">
    <location>
        <begin position="13"/>
        <end position="34"/>
    </location>
</feature>